<dbReference type="Proteomes" id="UP000004525">
    <property type="component" value="Unassembled WGS sequence"/>
</dbReference>
<dbReference type="GO" id="GO:0046872">
    <property type="term" value="F:metal ion binding"/>
    <property type="evidence" value="ECO:0007669"/>
    <property type="project" value="UniProtKB-KW"/>
</dbReference>
<dbReference type="EMBL" id="ACIZ01000112">
    <property type="protein sequence ID" value="EEN79060.1"/>
    <property type="molecule type" value="Genomic_DNA"/>
</dbReference>
<evidence type="ECO:0000256" key="1">
    <source>
        <dbReference type="ARBA" id="ARBA00022485"/>
    </source>
</evidence>
<keyword evidence="3" id="KW-0560">Oxidoreductase</keyword>
<keyword evidence="5" id="KW-0411">Iron-sulfur</keyword>
<evidence type="ECO:0008006" key="8">
    <source>
        <dbReference type="Google" id="ProtNLM"/>
    </source>
</evidence>
<dbReference type="HOGENOM" id="CLU_045820_0_0_9"/>
<evidence type="ECO:0000313" key="7">
    <source>
        <dbReference type="Proteomes" id="UP000004525"/>
    </source>
</evidence>
<keyword evidence="7" id="KW-1185">Reference proteome</keyword>
<dbReference type="Pfam" id="PF12831">
    <property type="entry name" value="FAD_oxidored"/>
    <property type="match status" value="1"/>
</dbReference>
<accession>C2K0N4</accession>
<comment type="caution">
    <text evidence="6">The sequence shown here is derived from an EMBL/GenBank/DDBJ whole genome shotgun (WGS) entry which is preliminary data.</text>
</comment>
<dbReference type="Gene3D" id="3.50.50.60">
    <property type="entry name" value="FAD/NAD(P)-binding domain"/>
    <property type="match status" value="1"/>
</dbReference>
<dbReference type="GO" id="GO:0016491">
    <property type="term" value="F:oxidoreductase activity"/>
    <property type="evidence" value="ECO:0007669"/>
    <property type="project" value="UniProtKB-KW"/>
</dbReference>
<organism evidence="6 7">
    <name type="scientific">Lacticaseibacillus rhamnosus (strain LMS2-1)</name>
    <dbReference type="NCBI Taxonomy" id="525361"/>
    <lineage>
        <taxon>Bacteria</taxon>
        <taxon>Bacillati</taxon>
        <taxon>Bacillota</taxon>
        <taxon>Bacilli</taxon>
        <taxon>Lactobacillales</taxon>
        <taxon>Lactobacillaceae</taxon>
        <taxon>Lacticaseibacillus</taxon>
    </lineage>
</organism>
<protein>
    <recommendedName>
        <fullName evidence="8">Thiazole biosynthetic enzyme</fullName>
    </recommendedName>
</protein>
<evidence type="ECO:0000256" key="5">
    <source>
        <dbReference type="ARBA" id="ARBA00023014"/>
    </source>
</evidence>
<dbReference type="InterPro" id="IPR036188">
    <property type="entry name" value="FAD/NAD-bd_sf"/>
</dbReference>
<evidence type="ECO:0000256" key="4">
    <source>
        <dbReference type="ARBA" id="ARBA00023004"/>
    </source>
</evidence>
<dbReference type="InterPro" id="IPR039650">
    <property type="entry name" value="HdrA-like"/>
</dbReference>
<gene>
    <name evidence="6" type="ORF">HMPREF0539_2719</name>
</gene>
<evidence type="ECO:0000256" key="3">
    <source>
        <dbReference type="ARBA" id="ARBA00023002"/>
    </source>
</evidence>
<keyword evidence="2" id="KW-0479">Metal-binding</keyword>
<sequence length="432" mass="47601">MLKEDILMNSDLIVVGGGTAGVMAALAAASRGIKVTIIEQQSTCGGNATLSGLAEFNAVTFKKRLIYKGFEKKIFDRLVEWNSGKYYYQLPMSSDKSIRVDRLRYNPEVLKLILEDLLTENNVRIYYNTSFRSAQKLTNGFEIEAESFGKSVQLSTKYIIDGTSNSAVAVSLGCQTQPLASNKIPVSTQLFRLSNVDLTTLQEFIDSGHLSEIINDAFAKDIIKGRILAFAPIPGTNDVSVNVTRTSVDYRDALQLSRGLQESRKQISSIIVFIKENIPGCENSYISNIAPILGVRASIKLKGRTTLSLSDIQQARQFEDCVAVGCYPVDVHDPITKKVHFMKINSMYQIPFSACLPQEDLNLAVIGKAISTDDETFAATRVMPIVMNVGESVGAIFAYAINAHKNIYDFSPSKLQQVLNQTNLVSNFSEVN</sequence>
<name>C2K0N4_LACRM</name>
<dbReference type="PANTHER" id="PTHR43498">
    <property type="entry name" value="FERREDOXIN:COB-COM HETERODISULFIDE REDUCTASE SUBUNIT A"/>
    <property type="match status" value="1"/>
</dbReference>
<keyword evidence="1" id="KW-0004">4Fe-4S</keyword>
<dbReference type="SUPFAM" id="SSF51905">
    <property type="entry name" value="FAD/NAD(P)-binding domain"/>
    <property type="match status" value="1"/>
</dbReference>
<keyword evidence="4" id="KW-0408">Iron</keyword>
<dbReference type="AlphaFoldDB" id="C2K0N4"/>
<dbReference type="PANTHER" id="PTHR43498:SF1">
    <property type="entry name" value="COB--COM HETERODISULFIDE REDUCTASE IRON-SULFUR SUBUNIT A"/>
    <property type="match status" value="1"/>
</dbReference>
<dbReference type="GO" id="GO:0051539">
    <property type="term" value="F:4 iron, 4 sulfur cluster binding"/>
    <property type="evidence" value="ECO:0007669"/>
    <property type="project" value="UniProtKB-KW"/>
</dbReference>
<proteinExistence type="predicted"/>
<evidence type="ECO:0000256" key="2">
    <source>
        <dbReference type="ARBA" id="ARBA00022723"/>
    </source>
</evidence>
<reference evidence="6" key="1">
    <citation type="submission" date="2009-01" db="EMBL/GenBank/DDBJ databases">
        <authorList>
            <person name="Qin X."/>
            <person name="Bachman B."/>
            <person name="Battles P."/>
            <person name="Bell A."/>
            <person name="Bess C."/>
            <person name="Bickham C."/>
            <person name="Chaboub L."/>
            <person name="Chen D."/>
            <person name="Coyle M."/>
            <person name="Deiros D.R."/>
            <person name="Dinh H."/>
            <person name="Forbes L."/>
            <person name="Fowler G."/>
            <person name="Francisco L."/>
            <person name="Fu Q."/>
            <person name="Gubbala S."/>
            <person name="Hale W."/>
            <person name="Han Y."/>
            <person name="Hemphill L."/>
            <person name="Highlander S.K."/>
            <person name="Hirani K."/>
            <person name="Hogues M."/>
            <person name="Jackson L."/>
            <person name="Jakkamsetti A."/>
            <person name="Javaid M."/>
            <person name="Jiang H."/>
            <person name="Korchina V."/>
            <person name="Kovar C."/>
            <person name="Lara F."/>
            <person name="Lee S."/>
            <person name="Mata R."/>
            <person name="Mathew T."/>
            <person name="Moen C."/>
            <person name="Morales K."/>
            <person name="Munidasa M."/>
            <person name="Nazareth L."/>
            <person name="Ngo R."/>
            <person name="Nguyen L."/>
            <person name="Okwuonu G."/>
            <person name="Ongeri F."/>
            <person name="Patil S."/>
            <person name="Petrosino J."/>
            <person name="Pham C."/>
            <person name="Pham P."/>
            <person name="Pu L.-L."/>
            <person name="Puazo M."/>
            <person name="Raj R."/>
            <person name="Reid J."/>
            <person name="Rouhana J."/>
            <person name="Saada N."/>
            <person name="Shang Y."/>
            <person name="Simmons D."/>
            <person name="Thornton R."/>
            <person name="Warren J."/>
            <person name="Weissenberger G."/>
            <person name="Zhang J."/>
            <person name="Zhang L."/>
            <person name="Zhou C."/>
            <person name="Zhu D."/>
            <person name="Muzny D."/>
            <person name="Worley K."/>
            <person name="Gibbs R."/>
        </authorList>
    </citation>
    <scope>NUCLEOTIDE SEQUENCE [LARGE SCALE GENOMIC DNA]</scope>
    <source>
        <strain evidence="6">LMS2-1</strain>
    </source>
</reference>
<evidence type="ECO:0000313" key="6">
    <source>
        <dbReference type="EMBL" id="EEN79060.1"/>
    </source>
</evidence>